<evidence type="ECO:0000313" key="4">
    <source>
        <dbReference type="Proteomes" id="UP000232722"/>
    </source>
</evidence>
<dbReference type="EMBL" id="LLXJ01000733">
    <property type="protein sequence ID" value="PKC06631.1"/>
    <property type="molecule type" value="Genomic_DNA"/>
</dbReference>
<dbReference type="AlphaFoldDB" id="A0A2I1EH38"/>
<reference evidence="1 4" key="2">
    <citation type="submission" date="2017-09" db="EMBL/GenBank/DDBJ databases">
        <title>Extensive intraspecific genome diversity in a model arbuscular mycorrhizal fungus.</title>
        <authorList>
            <person name="Chen E.C."/>
            <person name="Morin E."/>
            <person name="Beaudet D."/>
            <person name="Noel J."/>
            <person name="Ndikumana S."/>
            <person name="Charron P."/>
            <person name="St-Onge C."/>
            <person name="Giorgi J."/>
            <person name="Grigoriev I.V."/>
            <person name="Roux C."/>
            <person name="Martin F.M."/>
            <person name="Corradi N."/>
        </authorList>
    </citation>
    <scope>NUCLEOTIDE SEQUENCE [LARGE SCALE GENOMIC DNA]</scope>
    <source>
        <strain evidence="1 4">A5</strain>
    </source>
</reference>
<organism evidence="1 4">
    <name type="scientific">Rhizophagus irregularis</name>
    <dbReference type="NCBI Taxonomy" id="588596"/>
    <lineage>
        <taxon>Eukaryota</taxon>
        <taxon>Fungi</taxon>
        <taxon>Fungi incertae sedis</taxon>
        <taxon>Mucoromycota</taxon>
        <taxon>Glomeromycotina</taxon>
        <taxon>Glomeromycetes</taxon>
        <taxon>Glomerales</taxon>
        <taxon>Glomeraceae</taxon>
        <taxon>Rhizophagus</taxon>
    </lineage>
</organism>
<reference evidence="2 3" key="3">
    <citation type="submission" date="2017-10" db="EMBL/GenBank/DDBJ databases">
        <title>Extensive intraspecific genome diversity in a model arbuscular mycorrhizal fungus.</title>
        <authorList>
            <person name="Chen E.C.H."/>
            <person name="Morin E."/>
            <person name="Baudet D."/>
            <person name="Noel J."/>
            <person name="Ndikumana S."/>
            <person name="Charron P."/>
            <person name="St-Onge C."/>
            <person name="Giorgi J."/>
            <person name="Grigoriev I.V."/>
            <person name="Roux C."/>
            <person name="Martin F.M."/>
            <person name="Corradi N."/>
        </authorList>
    </citation>
    <scope>NUCLEOTIDE SEQUENCE [LARGE SCALE GENOMIC DNA]</scope>
    <source>
        <strain evidence="2 3">A1</strain>
    </source>
</reference>
<evidence type="ECO:0000313" key="1">
    <source>
        <dbReference type="EMBL" id="PKC06631.1"/>
    </source>
</evidence>
<proteinExistence type="predicted"/>
<dbReference type="VEuPathDB" id="FungiDB:RhiirA1_481418"/>
<accession>A0A2I1EH38</accession>
<name>A0A2I1EH38_9GLOM</name>
<protein>
    <submittedName>
        <fullName evidence="1">Uncharacterized protein</fullName>
    </submittedName>
</protein>
<dbReference type="EMBL" id="LLXH01005703">
    <property type="protein sequence ID" value="PKC52472.1"/>
    <property type="molecule type" value="Genomic_DNA"/>
</dbReference>
<evidence type="ECO:0000313" key="2">
    <source>
        <dbReference type="EMBL" id="PKC52472.1"/>
    </source>
</evidence>
<dbReference type="Proteomes" id="UP000232722">
    <property type="component" value="Unassembled WGS sequence"/>
</dbReference>
<sequence length="87" mass="9956">MSVKFFQNQNYIKILGDDENYDVTIEVDEDPNVKIFCAHIMKNFIQSNVNKAKALSLRESKNALVNVFSILALACIKRHNKSIIVIK</sequence>
<reference evidence="1 4" key="1">
    <citation type="submission" date="2016-04" db="EMBL/GenBank/DDBJ databases">
        <title>Genome analyses suggest a sexual origin of heterokaryosis in a supposedly ancient asexual fungus.</title>
        <authorList>
            <person name="Ropars J."/>
            <person name="Sedzielewska K."/>
            <person name="Noel J."/>
            <person name="Charron P."/>
            <person name="Farinelli L."/>
            <person name="Marton T."/>
            <person name="Kruger M."/>
            <person name="Pelin A."/>
            <person name="Brachmann A."/>
            <person name="Corradi N."/>
        </authorList>
    </citation>
    <scope>NUCLEOTIDE SEQUENCE [LARGE SCALE GENOMIC DNA]</scope>
    <source>
        <strain evidence="1 4">A5</strain>
    </source>
</reference>
<evidence type="ECO:0000313" key="3">
    <source>
        <dbReference type="Proteomes" id="UP000232688"/>
    </source>
</evidence>
<dbReference type="OrthoDB" id="2390243at2759"/>
<dbReference type="Proteomes" id="UP000232688">
    <property type="component" value="Unassembled WGS sequence"/>
</dbReference>
<comment type="caution">
    <text evidence="1">The sequence shown here is derived from an EMBL/GenBank/DDBJ whole genome shotgun (WGS) entry which is preliminary data.</text>
</comment>
<gene>
    <name evidence="2" type="ORF">RhiirA1_481418</name>
    <name evidence="1" type="ORF">RhiirA5_419294</name>
</gene>
<reference evidence="2 3" key="4">
    <citation type="submission" date="2017-10" db="EMBL/GenBank/DDBJ databases">
        <title>Genome analyses suggest a sexual origin of heterokaryosis in a supposedly ancient asexual fungus.</title>
        <authorList>
            <person name="Corradi N."/>
            <person name="Sedzielewska K."/>
            <person name="Noel J."/>
            <person name="Charron P."/>
            <person name="Farinelli L."/>
            <person name="Marton T."/>
            <person name="Kruger M."/>
            <person name="Pelin A."/>
            <person name="Brachmann A."/>
            <person name="Corradi N."/>
        </authorList>
    </citation>
    <scope>NUCLEOTIDE SEQUENCE [LARGE SCALE GENOMIC DNA]</scope>
    <source>
        <strain evidence="2 3">A1</strain>
    </source>
</reference>